<dbReference type="PANTHER" id="PTHR37610:SF6">
    <property type="entry name" value="GAG-POLYPEPTIDE OF LTR COPIA-TYPE-RELATED"/>
    <property type="match status" value="1"/>
</dbReference>
<evidence type="ECO:0000259" key="1">
    <source>
        <dbReference type="Pfam" id="PF14244"/>
    </source>
</evidence>
<keyword evidence="3" id="KW-1185">Reference proteome</keyword>
<dbReference type="PANTHER" id="PTHR37610">
    <property type="entry name" value="CCHC-TYPE DOMAIN-CONTAINING PROTEIN"/>
    <property type="match status" value="1"/>
</dbReference>
<feature type="domain" description="Retrotransposon Copia-like N-terminal" evidence="1">
    <location>
        <begin position="18"/>
        <end position="65"/>
    </location>
</feature>
<organism evidence="2 3">
    <name type="scientific">Chenopodium quinoa</name>
    <name type="common">Quinoa</name>
    <dbReference type="NCBI Taxonomy" id="63459"/>
    <lineage>
        <taxon>Eukaryota</taxon>
        <taxon>Viridiplantae</taxon>
        <taxon>Streptophyta</taxon>
        <taxon>Embryophyta</taxon>
        <taxon>Tracheophyta</taxon>
        <taxon>Spermatophyta</taxon>
        <taxon>Magnoliopsida</taxon>
        <taxon>eudicotyledons</taxon>
        <taxon>Gunneridae</taxon>
        <taxon>Pentapetalae</taxon>
        <taxon>Caryophyllales</taxon>
        <taxon>Chenopodiaceae</taxon>
        <taxon>Chenopodioideae</taxon>
        <taxon>Atripliceae</taxon>
        <taxon>Chenopodium</taxon>
    </lineage>
</organism>
<evidence type="ECO:0000313" key="3">
    <source>
        <dbReference type="Proteomes" id="UP000596660"/>
    </source>
</evidence>
<dbReference type="OMA" id="ACKQDID"/>
<dbReference type="Pfam" id="PF14244">
    <property type="entry name" value="Retrotran_gag_3"/>
    <property type="match status" value="1"/>
</dbReference>
<proteinExistence type="predicted"/>
<evidence type="ECO:0000313" key="2">
    <source>
        <dbReference type="EnsemblPlants" id="AUR62023718-RA:cds"/>
    </source>
</evidence>
<dbReference type="EnsemblPlants" id="AUR62023718-RA">
    <property type="protein sequence ID" value="AUR62023718-RA:cds"/>
    <property type="gene ID" value="AUR62023718"/>
</dbReference>
<dbReference type="AlphaFoldDB" id="A0A803M5J5"/>
<dbReference type="Proteomes" id="UP000596660">
    <property type="component" value="Unplaced"/>
</dbReference>
<name>A0A803M5J5_CHEQI</name>
<reference evidence="2" key="1">
    <citation type="journal article" date="2017" name="Nature">
        <title>The genome of Chenopodium quinoa.</title>
        <authorList>
            <person name="Jarvis D.E."/>
            <person name="Ho Y.S."/>
            <person name="Lightfoot D.J."/>
            <person name="Schmoeckel S.M."/>
            <person name="Li B."/>
            <person name="Borm T.J.A."/>
            <person name="Ohyanagi H."/>
            <person name="Mineta K."/>
            <person name="Michell C.T."/>
            <person name="Saber N."/>
            <person name="Kharbatia N.M."/>
            <person name="Rupper R.R."/>
            <person name="Sharp A.R."/>
            <person name="Dally N."/>
            <person name="Boughton B.A."/>
            <person name="Woo Y.H."/>
            <person name="Gao G."/>
            <person name="Schijlen E.G.W.M."/>
            <person name="Guo X."/>
            <person name="Momin A.A."/>
            <person name="Negrao S."/>
            <person name="Al-Babili S."/>
            <person name="Gehring C."/>
            <person name="Roessner U."/>
            <person name="Jung C."/>
            <person name="Murphy K."/>
            <person name="Arold S.T."/>
            <person name="Gojobori T."/>
            <person name="van der Linden C.G."/>
            <person name="van Loo E.N."/>
            <person name="Jellen E.N."/>
            <person name="Maughan P.J."/>
            <person name="Tester M."/>
        </authorList>
    </citation>
    <scope>NUCLEOTIDE SEQUENCE [LARGE SCALE GENOMIC DNA]</scope>
    <source>
        <strain evidence="2">cv. PI 614886</strain>
    </source>
</reference>
<dbReference type="Gramene" id="AUR62023718-RA">
    <property type="protein sequence ID" value="AUR62023718-RA:cds"/>
    <property type="gene ID" value="AUR62023718"/>
</dbReference>
<sequence>MARETNVSLDFTNPLYLHPSDGTHTIAISKLTGSSNYRTWRRSMEIALSSKRKLGFVTGMVSCPADDSAKAELWDTCNSTVIGWIHASVSDSIKSSILFLSTARMIWSHLEKQFSLTDGSHKYKLSRDLYALKKNGVPVHEYYTSMRGLW</sequence>
<reference evidence="2" key="2">
    <citation type="submission" date="2021-03" db="UniProtKB">
        <authorList>
            <consortium name="EnsemblPlants"/>
        </authorList>
    </citation>
    <scope>IDENTIFICATION</scope>
</reference>
<accession>A0A803M5J5</accession>
<protein>
    <recommendedName>
        <fullName evidence="1">Retrotransposon Copia-like N-terminal domain-containing protein</fullName>
    </recommendedName>
</protein>
<dbReference type="InterPro" id="IPR029472">
    <property type="entry name" value="Copia-like_N"/>
</dbReference>
<dbReference type="SMR" id="A0A803M5J5"/>